<proteinExistence type="predicted"/>
<gene>
    <name evidence="2" type="ORF">CIB84_000626</name>
</gene>
<dbReference type="EMBL" id="PPHD01000322">
    <property type="protein sequence ID" value="POI35623.1"/>
    <property type="molecule type" value="Genomic_DNA"/>
</dbReference>
<organism evidence="2 3">
    <name type="scientific">Bambusicola thoracicus</name>
    <name type="common">Chinese bamboo-partridge</name>
    <name type="synonym">Perdix thoracica</name>
    <dbReference type="NCBI Taxonomy" id="9083"/>
    <lineage>
        <taxon>Eukaryota</taxon>
        <taxon>Metazoa</taxon>
        <taxon>Chordata</taxon>
        <taxon>Craniata</taxon>
        <taxon>Vertebrata</taxon>
        <taxon>Euteleostomi</taxon>
        <taxon>Archelosauria</taxon>
        <taxon>Archosauria</taxon>
        <taxon>Dinosauria</taxon>
        <taxon>Saurischia</taxon>
        <taxon>Theropoda</taxon>
        <taxon>Coelurosauria</taxon>
        <taxon>Aves</taxon>
        <taxon>Neognathae</taxon>
        <taxon>Galloanserae</taxon>
        <taxon>Galliformes</taxon>
        <taxon>Phasianidae</taxon>
        <taxon>Perdicinae</taxon>
        <taxon>Bambusicola</taxon>
    </lineage>
</organism>
<dbReference type="OrthoDB" id="8950052at2759"/>
<dbReference type="AlphaFoldDB" id="A0A2P4TGY4"/>
<evidence type="ECO:0000313" key="2">
    <source>
        <dbReference type="EMBL" id="POI35623.1"/>
    </source>
</evidence>
<keyword evidence="3" id="KW-1185">Reference proteome</keyword>
<reference evidence="2 3" key="1">
    <citation type="submission" date="2018-01" db="EMBL/GenBank/DDBJ databases">
        <title>Comparison of the Chinese Bamboo Partridge and Red Junglefowl genome sequences highlights the importance of demography in genome evolution.</title>
        <authorList>
            <person name="Tiley G.P."/>
            <person name="Kimball R.T."/>
            <person name="Braun E.L."/>
            <person name="Burleigh J.G."/>
        </authorList>
    </citation>
    <scope>NUCLEOTIDE SEQUENCE [LARGE SCALE GENOMIC DNA]</scope>
    <source>
        <strain evidence="2">RTK389</strain>
        <tissue evidence="2">Blood</tissue>
    </source>
</reference>
<evidence type="ECO:0000256" key="1">
    <source>
        <dbReference type="SAM" id="MobiDB-lite"/>
    </source>
</evidence>
<name>A0A2P4TGY4_BAMTH</name>
<protein>
    <submittedName>
        <fullName evidence="2">Uncharacterized protein</fullName>
    </submittedName>
</protein>
<dbReference type="Proteomes" id="UP000237246">
    <property type="component" value="Unassembled WGS sequence"/>
</dbReference>
<evidence type="ECO:0000313" key="3">
    <source>
        <dbReference type="Proteomes" id="UP000237246"/>
    </source>
</evidence>
<sequence>MSASSEEDIDRRPIRRLRSKSDTPYLEEARICFNLDTGKSTPSPKGKIPPYSPVA</sequence>
<feature type="region of interest" description="Disordered" evidence="1">
    <location>
        <begin position="35"/>
        <end position="55"/>
    </location>
</feature>
<comment type="caution">
    <text evidence="2">The sequence shown here is derived from an EMBL/GenBank/DDBJ whole genome shotgun (WGS) entry which is preliminary data.</text>
</comment>
<accession>A0A2P4TGY4</accession>
<feature type="region of interest" description="Disordered" evidence="1">
    <location>
        <begin position="1"/>
        <end position="21"/>
    </location>
</feature>